<dbReference type="EMBL" id="KN743734">
    <property type="protein sequence ID" value="KIH52405.1"/>
    <property type="molecule type" value="Genomic_DNA"/>
</dbReference>
<organism evidence="1 2">
    <name type="scientific">Ancylostoma duodenale</name>
    <dbReference type="NCBI Taxonomy" id="51022"/>
    <lineage>
        <taxon>Eukaryota</taxon>
        <taxon>Metazoa</taxon>
        <taxon>Ecdysozoa</taxon>
        <taxon>Nematoda</taxon>
        <taxon>Chromadorea</taxon>
        <taxon>Rhabditida</taxon>
        <taxon>Rhabditina</taxon>
        <taxon>Rhabditomorpha</taxon>
        <taxon>Strongyloidea</taxon>
        <taxon>Ancylostomatidae</taxon>
        <taxon>Ancylostomatinae</taxon>
        <taxon>Ancylostoma</taxon>
    </lineage>
</organism>
<gene>
    <name evidence="1" type="ORF">ANCDUO_17493</name>
</gene>
<accession>A0A0C2FV35</accession>
<proteinExistence type="predicted"/>
<evidence type="ECO:0000313" key="2">
    <source>
        <dbReference type="Proteomes" id="UP000054047"/>
    </source>
</evidence>
<evidence type="ECO:0000313" key="1">
    <source>
        <dbReference type="EMBL" id="KIH52405.1"/>
    </source>
</evidence>
<dbReference type="Proteomes" id="UP000054047">
    <property type="component" value="Unassembled WGS sequence"/>
</dbReference>
<name>A0A0C2FV35_9BILA</name>
<sequence length="73" mass="8084">MIEMSDILALKKVKALESSFARYGSLRTIESDKCTKRWNHLYGKFEGEDRSRSVSGEGAVNANKCVDSTTGIP</sequence>
<protein>
    <submittedName>
        <fullName evidence="1">Uncharacterized protein</fullName>
    </submittedName>
</protein>
<keyword evidence="2" id="KW-1185">Reference proteome</keyword>
<dbReference type="AlphaFoldDB" id="A0A0C2FV35"/>
<reference evidence="1 2" key="1">
    <citation type="submission" date="2013-12" db="EMBL/GenBank/DDBJ databases">
        <title>Draft genome of the parsitic nematode Ancylostoma duodenale.</title>
        <authorList>
            <person name="Mitreva M."/>
        </authorList>
    </citation>
    <scope>NUCLEOTIDE SEQUENCE [LARGE SCALE GENOMIC DNA]</scope>
    <source>
        <strain evidence="1 2">Zhejiang</strain>
    </source>
</reference>